<evidence type="ECO:0000256" key="2">
    <source>
        <dbReference type="ARBA" id="ARBA00022763"/>
    </source>
</evidence>
<dbReference type="FunFam" id="3.40.1440.10:FF:000001">
    <property type="entry name" value="UvrABC system protein C"/>
    <property type="match status" value="1"/>
</dbReference>
<dbReference type="InterPro" id="IPR001943">
    <property type="entry name" value="UVR_dom"/>
</dbReference>
<dbReference type="FunFam" id="3.30.420.340:FF:000001">
    <property type="entry name" value="UvrABC system protein C"/>
    <property type="match status" value="1"/>
</dbReference>
<comment type="caution">
    <text evidence="11">The sequence shown here is derived from an EMBL/GenBank/DDBJ whole genome shotgun (WGS) entry which is preliminary data.</text>
</comment>
<dbReference type="PROSITE" id="PS50165">
    <property type="entry name" value="UVRC"/>
    <property type="match status" value="1"/>
</dbReference>
<dbReference type="InterPro" id="IPR038476">
    <property type="entry name" value="UvrC_RNase_H_dom_sf"/>
</dbReference>
<dbReference type="PANTHER" id="PTHR30562">
    <property type="entry name" value="UVRC/OXIDOREDUCTASE"/>
    <property type="match status" value="1"/>
</dbReference>
<dbReference type="AlphaFoldDB" id="A0A7W8HYS1"/>
<keyword evidence="12" id="KW-1185">Reference proteome</keyword>
<comment type="subcellular location">
    <subcellularLocation>
        <location evidence="7">Cytoplasm</location>
    </subcellularLocation>
</comment>
<dbReference type="InterPro" id="IPR047296">
    <property type="entry name" value="GIY-YIG_UvrC_Cho"/>
</dbReference>
<name>A0A7W8HYS1_9CAUL</name>
<protein>
    <recommendedName>
        <fullName evidence="7">UvrABC system protein C</fullName>
        <shortName evidence="7">Protein UvrC</shortName>
    </recommendedName>
    <alternativeName>
        <fullName evidence="7">Excinuclease ABC subunit C</fullName>
    </alternativeName>
</protein>
<dbReference type="Pfam" id="PF14520">
    <property type="entry name" value="HHH_5"/>
    <property type="match status" value="1"/>
</dbReference>
<dbReference type="InterPro" id="IPR001162">
    <property type="entry name" value="UvrC_RNase_H_dom"/>
</dbReference>
<dbReference type="InterPro" id="IPR010994">
    <property type="entry name" value="RuvA_2-like"/>
</dbReference>
<dbReference type="NCBIfam" id="NF001824">
    <property type="entry name" value="PRK00558.1-5"/>
    <property type="match status" value="1"/>
</dbReference>
<dbReference type="Gene3D" id="3.30.420.340">
    <property type="entry name" value="UvrC, RNAse H endonuclease domain"/>
    <property type="match status" value="1"/>
</dbReference>
<feature type="domain" description="GIY-YIG" evidence="9">
    <location>
        <begin position="29"/>
        <end position="107"/>
    </location>
</feature>
<dbReference type="RefSeq" id="WP_183254695.1">
    <property type="nucleotide sequence ID" value="NZ_BAAAFF010000002.1"/>
</dbReference>
<evidence type="ECO:0000313" key="11">
    <source>
        <dbReference type="EMBL" id="MBB5292384.1"/>
    </source>
</evidence>
<keyword evidence="1 7" id="KW-0963">Cytoplasm</keyword>
<dbReference type="PANTHER" id="PTHR30562:SF1">
    <property type="entry name" value="UVRABC SYSTEM PROTEIN C"/>
    <property type="match status" value="1"/>
</dbReference>
<dbReference type="Pfam" id="PF02151">
    <property type="entry name" value="UVR"/>
    <property type="match status" value="1"/>
</dbReference>
<keyword evidence="3 7" id="KW-0228">DNA excision</keyword>
<comment type="subunit">
    <text evidence="7">Interacts with UvrB in an incision complex.</text>
</comment>
<evidence type="ECO:0000259" key="10">
    <source>
        <dbReference type="PROSITE" id="PS50165"/>
    </source>
</evidence>
<evidence type="ECO:0000256" key="3">
    <source>
        <dbReference type="ARBA" id="ARBA00022769"/>
    </source>
</evidence>
<dbReference type="SUPFAM" id="SSF47781">
    <property type="entry name" value="RuvA domain 2-like"/>
    <property type="match status" value="1"/>
</dbReference>
<dbReference type="Pfam" id="PF22920">
    <property type="entry name" value="UvrC_RNaseH"/>
    <property type="match status" value="1"/>
</dbReference>
<dbReference type="EMBL" id="JACHFZ010000003">
    <property type="protein sequence ID" value="MBB5292384.1"/>
    <property type="molecule type" value="Genomic_DNA"/>
</dbReference>
<dbReference type="PROSITE" id="PS50164">
    <property type="entry name" value="GIY_YIG"/>
    <property type="match status" value="1"/>
</dbReference>
<dbReference type="CDD" id="cd10434">
    <property type="entry name" value="GIY-YIG_UvrC_Cho"/>
    <property type="match status" value="1"/>
</dbReference>
<dbReference type="Pfam" id="PF08459">
    <property type="entry name" value="UvrC_RNaseH_dom"/>
    <property type="match status" value="1"/>
</dbReference>
<feature type="domain" description="UVR" evidence="8">
    <location>
        <begin position="217"/>
        <end position="252"/>
    </location>
</feature>
<keyword evidence="4 7" id="KW-0267">Excision nuclease</keyword>
<dbReference type="InterPro" id="IPR000305">
    <property type="entry name" value="GIY-YIG_endonuc"/>
</dbReference>
<sequence>MTEESLPADSPPSLVAADLIRDEARRAPDKPGVYRMYGEDGACLYVGKARSLKKRILQYAQGRFHTQRIGLMVSLTRSMELVVTASETEALLLESNFIKKLKPRFNVVLRDDKSFAELMIRRDHRAPQVRKHRGAHTLKGDYFGPFASTWAVNRTLTTLQKAFLLRSCSDSVYETRTRPCMLHQIKRCSAPCTGLISLDDYGALVDEAEAFLRGKSRAVIGRLSREMQAASDAMDFEQAARVRDRIRALSAIAMENSVTAESVAEADVFALHSDGGQACVQVFFYRAGQNWGGRAYFPRVDRSDTDPEILAAFLGQFYEDKPVPRQILSNVVPHEKDLLEEAFSMKAKVADGRRVVSVERPQRGDRKALVDHALTNAREALGRKMAETSAQSKILDEVCEAFGLDSRPERIEIYDNAHISGSNAVGGMVVAGPEGFRKNQYRKFNIRGEVLTPGDDYGMMREVMRRRFTRLVKDEDEGEAVERPDLLLIDGGAGQLAEVQAVLADLGLDDILAVGVAKGPDRDAGKEHFFMPGKPPFMLPLKSPALYYIQRLRDEAHRFANGAHAKRRSMDIKRNPLDEIEGVGPGRKKALLHAFGSAKGVSRAAVVDLEKVEGVSHALAERIHAFFRKA</sequence>
<dbReference type="InterPro" id="IPR050066">
    <property type="entry name" value="UvrABC_protein_C"/>
</dbReference>
<evidence type="ECO:0000256" key="7">
    <source>
        <dbReference type="HAMAP-Rule" id="MF_00203"/>
    </source>
</evidence>
<feature type="domain" description="UvrC family homology region profile" evidence="10">
    <location>
        <begin position="268"/>
        <end position="503"/>
    </location>
</feature>
<dbReference type="NCBIfam" id="TIGR00194">
    <property type="entry name" value="uvrC"/>
    <property type="match status" value="1"/>
</dbReference>
<dbReference type="GO" id="GO:0005737">
    <property type="term" value="C:cytoplasm"/>
    <property type="evidence" value="ECO:0007669"/>
    <property type="project" value="UniProtKB-SubCell"/>
</dbReference>
<dbReference type="Gene3D" id="4.10.860.10">
    <property type="entry name" value="UVR domain"/>
    <property type="match status" value="1"/>
</dbReference>
<dbReference type="SUPFAM" id="SSF46600">
    <property type="entry name" value="C-terminal UvrC-binding domain of UvrB"/>
    <property type="match status" value="1"/>
</dbReference>
<dbReference type="GO" id="GO:0009432">
    <property type="term" value="P:SOS response"/>
    <property type="evidence" value="ECO:0007669"/>
    <property type="project" value="UniProtKB-UniRule"/>
</dbReference>
<dbReference type="InterPro" id="IPR004791">
    <property type="entry name" value="UvrC"/>
</dbReference>
<dbReference type="PROSITE" id="PS50151">
    <property type="entry name" value="UVR"/>
    <property type="match status" value="1"/>
</dbReference>
<accession>A0A7W8HYS1</accession>
<organism evidence="11 12">
    <name type="scientific">Brevundimonas basaltis</name>
    <dbReference type="NCBI Taxonomy" id="472166"/>
    <lineage>
        <taxon>Bacteria</taxon>
        <taxon>Pseudomonadati</taxon>
        <taxon>Pseudomonadota</taxon>
        <taxon>Alphaproteobacteria</taxon>
        <taxon>Caulobacterales</taxon>
        <taxon>Caulobacteraceae</taxon>
        <taxon>Brevundimonas</taxon>
    </lineage>
</organism>
<dbReference type="SUPFAM" id="SSF82771">
    <property type="entry name" value="GIY-YIG endonuclease"/>
    <property type="match status" value="1"/>
</dbReference>
<dbReference type="GO" id="GO:0003677">
    <property type="term" value="F:DNA binding"/>
    <property type="evidence" value="ECO:0007669"/>
    <property type="project" value="UniProtKB-UniRule"/>
</dbReference>
<dbReference type="GO" id="GO:0009380">
    <property type="term" value="C:excinuclease repair complex"/>
    <property type="evidence" value="ECO:0007669"/>
    <property type="project" value="InterPro"/>
</dbReference>
<dbReference type="Pfam" id="PF01541">
    <property type="entry name" value="GIY-YIG"/>
    <property type="match status" value="1"/>
</dbReference>
<evidence type="ECO:0000256" key="1">
    <source>
        <dbReference type="ARBA" id="ARBA00022490"/>
    </source>
</evidence>
<evidence type="ECO:0000256" key="4">
    <source>
        <dbReference type="ARBA" id="ARBA00022881"/>
    </source>
</evidence>
<reference evidence="11 12" key="1">
    <citation type="submission" date="2020-08" db="EMBL/GenBank/DDBJ databases">
        <title>Genomic Encyclopedia of Type Strains, Phase IV (KMG-IV): sequencing the most valuable type-strain genomes for metagenomic binning, comparative biology and taxonomic classification.</title>
        <authorList>
            <person name="Goeker M."/>
        </authorList>
    </citation>
    <scope>NUCLEOTIDE SEQUENCE [LARGE SCALE GENOMIC DNA]</scope>
    <source>
        <strain evidence="11 12">DSM 25335</strain>
    </source>
</reference>
<comment type="similarity">
    <text evidence="7">Belongs to the UvrC family.</text>
</comment>
<evidence type="ECO:0000259" key="8">
    <source>
        <dbReference type="PROSITE" id="PS50151"/>
    </source>
</evidence>
<comment type="function">
    <text evidence="7">The UvrABC repair system catalyzes the recognition and processing of DNA lesions. UvrC both incises the 5' and 3' sides of the lesion. The N-terminal half is responsible for the 3' incision and the C-terminal half is responsible for the 5' incision.</text>
</comment>
<dbReference type="GO" id="GO:0006289">
    <property type="term" value="P:nucleotide-excision repair"/>
    <property type="evidence" value="ECO:0007669"/>
    <property type="project" value="UniProtKB-UniRule"/>
</dbReference>
<keyword evidence="5 7" id="KW-0234">DNA repair</keyword>
<keyword evidence="6 7" id="KW-0742">SOS response</keyword>
<dbReference type="GO" id="GO:0009381">
    <property type="term" value="F:excinuclease ABC activity"/>
    <property type="evidence" value="ECO:0007669"/>
    <property type="project" value="UniProtKB-UniRule"/>
</dbReference>
<keyword evidence="2 7" id="KW-0227">DNA damage</keyword>
<evidence type="ECO:0000259" key="9">
    <source>
        <dbReference type="PROSITE" id="PS50164"/>
    </source>
</evidence>
<evidence type="ECO:0000256" key="5">
    <source>
        <dbReference type="ARBA" id="ARBA00023204"/>
    </source>
</evidence>
<dbReference type="Gene3D" id="1.10.150.20">
    <property type="entry name" value="5' to 3' exonuclease, C-terminal subdomain"/>
    <property type="match status" value="1"/>
</dbReference>
<gene>
    <name evidence="7" type="primary">uvrC</name>
    <name evidence="11" type="ORF">HNQ67_001904</name>
</gene>
<evidence type="ECO:0000256" key="6">
    <source>
        <dbReference type="ARBA" id="ARBA00023236"/>
    </source>
</evidence>
<dbReference type="InterPro" id="IPR036876">
    <property type="entry name" value="UVR_dom_sf"/>
</dbReference>
<dbReference type="Proteomes" id="UP000566663">
    <property type="component" value="Unassembled WGS sequence"/>
</dbReference>
<dbReference type="InterPro" id="IPR035901">
    <property type="entry name" value="GIY-YIG_endonuc_sf"/>
</dbReference>
<proteinExistence type="inferred from homology"/>
<dbReference type="Gene3D" id="3.40.1440.10">
    <property type="entry name" value="GIY-YIG endonuclease"/>
    <property type="match status" value="1"/>
</dbReference>
<dbReference type="HAMAP" id="MF_00203">
    <property type="entry name" value="UvrC"/>
    <property type="match status" value="1"/>
</dbReference>
<evidence type="ECO:0000313" key="12">
    <source>
        <dbReference type="Proteomes" id="UP000566663"/>
    </source>
</evidence>
<dbReference type="SMART" id="SM00465">
    <property type="entry name" value="GIYc"/>
    <property type="match status" value="1"/>
</dbReference>